<reference evidence="1 2" key="1">
    <citation type="submission" date="2019-04" db="EMBL/GenBank/DDBJ databases">
        <title>Geobacter ruber sp. nov., ferric-reducing bacteria isolated from paddy soil.</title>
        <authorList>
            <person name="Xu Z."/>
            <person name="Masuda Y."/>
            <person name="Itoh H."/>
            <person name="Senoo K."/>
        </authorList>
    </citation>
    <scope>NUCLEOTIDE SEQUENCE [LARGE SCALE GENOMIC DNA]</scope>
    <source>
        <strain evidence="1 2">Red88</strain>
    </source>
</reference>
<comment type="caution">
    <text evidence="1">The sequence shown here is derived from an EMBL/GenBank/DDBJ whole genome shotgun (WGS) entry which is preliminary data.</text>
</comment>
<sequence>MAQLTKEIILKEFELFSIGIGGIGGWLTPDTDEVVFTRLCKIDKEPLTKVQFNQLLVLGHEAPVSDDFYDYYWLSCPNLHPYDVEKLPGFQSTWFNEQRHIVSLEHLKWGLYRLFTDGMLWFGNVRQAFRTLRNMSKEELNTFYLELCLDTEKIKGRGPALSLNDIPKDHRYLISEMACKSYGDKQGSPGELKKALIQAYKDHQKSGGGTTTIKSLLSGKVITDRYVDMQQGFVFSADELLDQPLESQNDLEQRYESVAHHFFQARQSALVNTRYYLSMVSELDVYVATSMRTRQDFRNMASACETIFGDERLKQLQLRYFDPTLSAAEGHEDKGLIECLMVKCAKVLVYCAGEKESYGKDAEAAMALSQGKPVIFYCDHEQRSSFYRDVHPLSRLIDFKSGAAVGAMVTDSISDVSELLYRIFHNKMEYRLEQVKPGNIRLKEALTDSVVRLQSGDRLLSETFWNHYHGAFPKISA</sequence>
<dbReference type="RefSeq" id="WP_149307311.1">
    <property type="nucleotide sequence ID" value="NZ_SRSD01000005.1"/>
</dbReference>
<protein>
    <submittedName>
        <fullName evidence="1">Uncharacterized protein</fullName>
    </submittedName>
</protein>
<organism evidence="1 2">
    <name type="scientific">Oryzomonas rubra</name>
    <dbReference type="NCBI Taxonomy" id="2509454"/>
    <lineage>
        <taxon>Bacteria</taxon>
        <taxon>Pseudomonadati</taxon>
        <taxon>Thermodesulfobacteriota</taxon>
        <taxon>Desulfuromonadia</taxon>
        <taxon>Geobacterales</taxon>
        <taxon>Geobacteraceae</taxon>
        <taxon>Oryzomonas</taxon>
    </lineage>
</organism>
<dbReference type="OrthoDB" id="5497910at2"/>
<dbReference type="EMBL" id="SRSD01000005">
    <property type="protein sequence ID" value="KAA0891612.1"/>
    <property type="molecule type" value="Genomic_DNA"/>
</dbReference>
<gene>
    <name evidence="1" type="ORF">ET418_09170</name>
</gene>
<keyword evidence="2" id="KW-1185">Reference proteome</keyword>
<accession>A0A5A9XEJ0</accession>
<dbReference type="Proteomes" id="UP000324298">
    <property type="component" value="Unassembled WGS sequence"/>
</dbReference>
<proteinExistence type="predicted"/>
<dbReference type="AlphaFoldDB" id="A0A5A9XEJ0"/>
<name>A0A5A9XEJ0_9BACT</name>
<evidence type="ECO:0000313" key="2">
    <source>
        <dbReference type="Proteomes" id="UP000324298"/>
    </source>
</evidence>
<evidence type="ECO:0000313" key="1">
    <source>
        <dbReference type="EMBL" id="KAA0891612.1"/>
    </source>
</evidence>